<dbReference type="GO" id="GO:0005777">
    <property type="term" value="C:peroxisome"/>
    <property type="evidence" value="ECO:0007669"/>
    <property type="project" value="UniProtKB-SubCell"/>
</dbReference>
<feature type="region of interest" description="Disordered" evidence="16">
    <location>
        <begin position="329"/>
        <end position="353"/>
    </location>
</feature>
<keyword evidence="21" id="KW-1185">Reference proteome</keyword>
<dbReference type="InterPro" id="IPR029061">
    <property type="entry name" value="THDP-binding"/>
</dbReference>
<dbReference type="GO" id="GO:0001561">
    <property type="term" value="P:fatty acid alpha-oxidation"/>
    <property type="evidence" value="ECO:0007669"/>
    <property type="project" value="TreeGrafter"/>
</dbReference>
<comment type="catalytic activity">
    <reaction evidence="11">
        <text>an (R)-2-hydroxy-long-chain-fatty acyl-CoA = a long-chain fatty aldehyde + formyl-CoA</text>
        <dbReference type="Rhea" id="RHEA:67444"/>
        <dbReference type="ChEBI" id="CHEBI:17176"/>
        <dbReference type="ChEBI" id="CHEBI:57376"/>
        <dbReference type="ChEBI" id="CHEBI:170012"/>
        <dbReference type="EC" id="4.1.2.63"/>
    </reaction>
    <physiologicalReaction direction="left-to-right" evidence="11">
        <dbReference type="Rhea" id="RHEA:67445"/>
    </physiologicalReaction>
</comment>
<accession>A0A4Q0A2V4</accession>
<dbReference type="InterPro" id="IPR029035">
    <property type="entry name" value="DHS-like_NAD/FAD-binding_dom"/>
</dbReference>
<dbReference type="CDD" id="cd07035">
    <property type="entry name" value="TPP_PYR_POX_like"/>
    <property type="match status" value="1"/>
</dbReference>
<evidence type="ECO:0000256" key="9">
    <source>
        <dbReference type="ARBA" id="ARBA00023239"/>
    </source>
</evidence>
<dbReference type="EMBL" id="ML002209">
    <property type="protein sequence ID" value="RKP40455.1"/>
    <property type="molecule type" value="Genomic_DNA"/>
</dbReference>
<comment type="cofactor">
    <cofactor evidence="1">
        <name>Mg(2+)</name>
        <dbReference type="ChEBI" id="CHEBI:18420"/>
    </cofactor>
</comment>
<evidence type="ECO:0000256" key="3">
    <source>
        <dbReference type="ARBA" id="ARBA00004275"/>
    </source>
</evidence>
<comment type="similarity">
    <text evidence="4 15">Belongs to the TPP enzyme family.</text>
</comment>
<evidence type="ECO:0000256" key="11">
    <source>
        <dbReference type="ARBA" id="ARBA00044454"/>
    </source>
</evidence>
<evidence type="ECO:0000256" key="16">
    <source>
        <dbReference type="SAM" id="MobiDB-lite"/>
    </source>
</evidence>
<dbReference type="GO" id="GO:0106359">
    <property type="term" value="F:2-hydroxyacyl-CoA lyase activity"/>
    <property type="evidence" value="ECO:0007669"/>
    <property type="project" value="UniProtKB-EC"/>
</dbReference>
<dbReference type="PANTHER" id="PTHR43710">
    <property type="entry name" value="2-HYDROXYACYL-COA LYASE"/>
    <property type="match status" value="1"/>
</dbReference>
<dbReference type="GO" id="GO:0000287">
    <property type="term" value="F:magnesium ion binding"/>
    <property type="evidence" value="ECO:0007669"/>
    <property type="project" value="InterPro"/>
</dbReference>
<dbReference type="InterPro" id="IPR012001">
    <property type="entry name" value="Thiamin_PyroP_enz_TPP-bd_dom"/>
</dbReference>
<evidence type="ECO:0000256" key="14">
    <source>
        <dbReference type="ARBA" id="ARBA00070390"/>
    </source>
</evidence>
<evidence type="ECO:0000256" key="15">
    <source>
        <dbReference type="RuleBase" id="RU362132"/>
    </source>
</evidence>
<comment type="function">
    <text evidence="13">Catalyzes a carbon-carbon cleavage reaction; cleaves a 2-hydroxy-3-methylacyl-CoA into formyl-CoA and a 2-methyl-branched fatty aldehyde.</text>
</comment>
<evidence type="ECO:0000256" key="1">
    <source>
        <dbReference type="ARBA" id="ARBA00001946"/>
    </source>
</evidence>
<comment type="cofactor">
    <cofactor evidence="2">
        <name>thiamine diphosphate</name>
        <dbReference type="ChEBI" id="CHEBI:58937"/>
    </cofactor>
</comment>
<dbReference type="Proteomes" id="UP000268162">
    <property type="component" value="Unassembled WGS sequence"/>
</dbReference>
<dbReference type="CDD" id="cd02004">
    <property type="entry name" value="TPP_BZL_OCoD_HPCL"/>
    <property type="match status" value="1"/>
</dbReference>
<dbReference type="AlphaFoldDB" id="A0A4Q0A2V4"/>
<dbReference type="Gene3D" id="3.40.50.970">
    <property type="match status" value="2"/>
</dbReference>
<evidence type="ECO:0000259" key="17">
    <source>
        <dbReference type="Pfam" id="PF00205"/>
    </source>
</evidence>
<evidence type="ECO:0000256" key="10">
    <source>
        <dbReference type="ARBA" id="ARBA00044451"/>
    </source>
</evidence>
<keyword evidence="8" id="KW-0576">Peroxisome</keyword>
<evidence type="ECO:0000256" key="4">
    <source>
        <dbReference type="ARBA" id="ARBA00007812"/>
    </source>
</evidence>
<evidence type="ECO:0000256" key="2">
    <source>
        <dbReference type="ARBA" id="ARBA00001964"/>
    </source>
</evidence>
<gene>
    <name evidence="20" type="ORF">BJ085DRAFT_18590</name>
</gene>
<feature type="domain" description="Thiamine pyrophosphate enzyme N-terminal TPP-binding" evidence="19">
    <location>
        <begin position="1"/>
        <end position="115"/>
    </location>
</feature>
<feature type="compositionally biased region" description="Low complexity" evidence="16">
    <location>
        <begin position="341"/>
        <end position="351"/>
    </location>
</feature>
<keyword evidence="5" id="KW-0479">Metal-binding</keyword>
<evidence type="ECO:0000256" key="5">
    <source>
        <dbReference type="ARBA" id="ARBA00022723"/>
    </source>
</evidence>
<keyword evidence="7 15" id="KW-0786">Thiamine pyrophosphate</keyword>
<comment type="subcellular location">
    <subcellularLocation>
        <location evidence="3">Peroxisome</location>
    </subcellularLocation>
</comment>
<name>A0A4Q0A2V4_9FUNG</name>
<dbReference type="STRING" id="215637.A0A4Q0A2V4"/>
<dbReference type="GO" id="GO:0030976">
    <property type="term" value="F:thiamine pyrophosphate binding"/>
    <property type="evidence" value="ECO:0007669"/>
    <property type="project" value="InterPro"/>
</dbReference>
<evidence type="ECO:0000256" key="13">
    <source>
        <dbReference type="ARBA" id="ARBA00059692"/>
    </source>
</evidence>
<dbReference type="SUPFAM" id="SSF52467">
    <property type="entry name" value="DHS-like NAD/FAD-binding domain"/>
    <property type="match status" value="1"/>
</dbReference>
<feature type="domain" description="Thiamine pyrophosphate enzyme TPP-binding" evidence="18">
    <location>
        <begin position="395"/>
        <end position="566"/>
    </location>
</feature>
<evidence type="ECO:0000256" key="6">
    <source>
        <dbReference type="ARBA" id="ARBA00022842"/>
    </source>
</evidence>
<sequence>MKGADVIALTLKRLGVTVVFGIVGIPVVEVADACIAQGIRFIGFRNEQSASYAAGAWGYLSGEPGVCLVVSGPGVLHALPGLANAQVNCWPMLLLGGSCDTYQTGWGAFQELGQTEACRPYTKYAARPPTVDQIPQTLQTAFRHTINGRPGPAYVDLPADYIQAKLDPVSTVTTAETATGGGPNRAADPVAITQAIRKLRAARNPLVIVGKGAAYARVETDGVLEGLITRSGWPFLPTSMAKGLLPDDHPLCVGAARSQALAQADVVLLLGARVNWMLHFGQKFRSDVTLIQADVAAEEIGQNHPVAIALVGDLKAIVGQLNQALRQSSPASSSQLDNGPATITTATTTTTSNHTKLAQRYRVNDIPMTYHRAFAEIKRALEPVYRDQVVLVSEGANTMDIARTVFDLYQPRRRLDAGTFATMGVGMGFSIAAQLFYNPSSAQTPGELVKSAATQPGNRVVAIVGDSAFGFSAPEIETAVRAGLPLLVIVINNNGIYHGLDPHAYQKEVAQKGLALMPSTALSPDTRYDLLAEAMGARGYWVKTPDELFEAIQEAWVQPQVAVINCMIQPGGPQKLVSN</sequence>
<dbReference type="Pfam" id="PF02776">
    <property type="entry name" value="TPP_enzyme_N"/>
    <property type="match status" value="1"/>
</dbReference>
<protein>
    <recommendedName>
        <fullName evidence="14">2-hydroxyacyl-CoA lyase</fullName>
        <ecNumber evidence="12">4.1.2.63</ecNumber>
    </recommendedName>
</protein>
<dbReference type="Pfam" id="PF02775">
    <property type="entry name" value="TPP_enzyme_C"/>
    <property type="match status" value="1"/>
</dbReference>
<feature type="domain" description="Thiamine pyrophosphate enzyme central" evidence="17">
    <location>
        <begin position="192"/>
        <end position="321"/>
    </location>
</feature>
<dbReference type="InterPro" id="IPR045025">
    <property type="entry name" value="HACL1-like"/>
</dbReference>
<dbReference type="SUPFAM" id="SSF52518">
    <property type="entry name" value="Thiamin diphosphate-binding fold (THDP-binding)"/>
    <property type="match status" value="2"/>
</dbReference>
<evidence type="ECO:0000313" key="20">
    <source>
        <dbReference type="EMBL" id="RKP40455.1"/>
    </source>
</evidence>
<organism evidence="20 21">
    <name type="scientific">Dimargaris cristalligena</name>
    <dbReference type="NCBI Taxonomy" id="215637"/>
    <lineage>
        <taxon>Eukaryota</taxon>
        <taxon>Fungi</taxon>
        <taxon>Fungi incertae sedis</taxon>
        <taxon>Zoopagomycota</taxon>
        <taxon>Kickxellomycotina</taxon>
        <taxon>Dimargaritomycetes</taxon>
        <taxon>Dimargaritales</taxon>
        <taxon>Dimargaritaceae</taxon>
        <taxon>Dimargaris</taxon>
    </lineage>
</organism>
<dbReference type="EC" id="4.1.2.63" evidence="12"/>
<dbReference type="Gene3D" id="3.40.50.1220">
    <property type="entry name" value="TPP-binding domain"/>
    <property type="match status" value="1"/>
</dbReference>
<reference evidence="21" key="1">
    <citation type="journal article" date="2018" name="Nat. Microbiol.">
        <title>Leveraging single-cell genomics to expand the fungal tree of life.</title>
        <authorList>
            <person name="Ahrendt S.R."/>
            <person name="Quandt C.A."/>
            <person name="Ciobanu D."/>
            <person name="Clum A."/>
            <person name="Salamov A."/>
            <person name="Andreopoulos B."/>
            <person name="Cheng J.F."/>
            <person name="Woyke T."/>
            <person name="Pelin A."/>
            <person name="Henrissat B."/>
            <person name="Reynolds N.K."/>
            <person name="Benny G.L."/>
            <person name="Smith M.E."/>
            <person name="James T.Y."/>
            <person name="Grigoriev I.V."/>
        </authorList>
    </citation>
    <scope>NUCLEOTIDE SEQUENCE [LARGE SCALE GENOMIC DNA]</scope>
    <source>
        <strain evidence="21">RSA 468</strain>
    </source>
</reference>
<keyword evidence="9" id="KW-0456">Lyase</keyword>
<proteinExistence type="inferred from homology"/>
<dbReference type="FunFam" id="3.40.50.970:FF:000054">
    <property type="entry name" value="Putative 2-hydroxyphytanoyl-CoA lyase"/>
    <property type="match status" value="1"/>
</dbReference>
<keyword evidence="6" id="KW-0460">Magnesium</keyword>
<dbReference type="InterPro" id="IPR011766">
    <property type="entry name" value="TPP_enzyme_TPP-bd"/>
</dbReference>
<evidence type="ECO:0000256" key="7">
    <source>
        <dbReference type="ARBA" id="ARBA00023052"/>
    </source>
</evidence>
<evidence type="ECO:0000313" key="21">
    <source>
        <dbReference type="Proteomes" id="UP000268162"/>
    </source>
</evidence>
<dbReference type="Pfam" id="PF00205">
    <property type="entry name" value="TPP_enzyme_M"/>
    <property type="match status" value="1"/>
</dbReference>
<dbReference type="InterPro" id="IPR012000">
    <property type="entry name" value="Thiamin_PyroP_enz_cen_dom"/>
</dbReference>
<comment type="catalytic activity">
    <reaction evidence="10">
        <text>a 2-hydroxy-3-methyl fatty acyl-CoA = a 2-methyl-branched fatty aldehyde + formyl-CoA</text>
        <dbReference type="Rhea" id="RHEA:25375"/>
        <dbReference type="ChEBI" id="CHEBI:49188"/>
        <dbReference type="ChEBI" id="CHEBI:57376"/>
        <dbReference type="ChEBI" id="CHEBI:58783"/>
        <dbReference type="EC" id="4.1.2.63"/>
    </reaction>
    <physiologicalReaction direction="left-to-right" evidence="10">
        <dbReference type="Rhea" id="RHEA:25376"/>
    </physiologicalReaction>
</comment>
<dbReference type="PANTHER" id="PTHR43710:SF2">
    <property type="entry name" value="2-HYDROXYACYL-COA LYASE 1"/>
    <property type="match status" value="1"/>
</dbReference>
<evidence type="ECO:0000256" key="8">
    <source>
        <dbReference type="ARBA" id="ARBA00023140"/>
    </source>
</evidence>
<evidence type="ECO:0000256" key="12">
    <source>
        <dbReference type="ARBA" id="ARBA00044518"/>
    </source>
</evidence>
<evidence type="ECO:0000259" key="18">
    <source>
        <dbReference type="Pfam" id="PF02775"/>
    </source>
</evidence>
<evidence type="ECO:0000259" key="19">
    <source>
        <dbReference type="Pfam" id="PF02776"/>
    </source>
</evidence>